<proteinExistence type="predicted"/>
<dbReference type="WBParaSite" id="RSKR_0000308400.1">
    <property type="protein sequence ID" value="RSKR_0000308400.1"/>
    <property type="gene ID" value="RSKR_0000308400"/>
</dbReference>
<name>A0AC35TPQ3_9BILA</name>
<evidence type="ECO:0000313" key="1">
    <source>
        <dbReference type="Proteomes" id="UP000095286"/>
    </source>
</evidence>
<reference evidence="2" key="1">
    <citation type="submission" date="2016-11" db="UniProtKB">
        <authorList>
            <consortium name="WormBaseParasite"/>
        </authorList>
    </citation>
    <scope>IDENTIFICATION</scope>
    <source>
        <strain evidence="2">KR3021</strain>
    </source>
</reference>
<dbReference type="Proteomes" id="UP000095286">
    <property type="component" value="Unplaced"/>
</dbReference>
<protein>
    <submittedName>
        <fullName evidence="2">Nuclear receptor domain-containing protein</fullName>
    </submittedName>
</protein>
<accession>A0AC35TPQ3</accession>
<evidence type="ECO:0000313" key="2">
    <source>
        <dbReference type="WBParaSite" id="RSKR_0000308400.1"/>
    </source>
</evidence>
<sequence length="373" mass="43407">MDKACLVCNEVTNEIHYGISLCNKDKVFFRRSIASEAVYRCSFSVRCLLSQRVKCKKCRLERCLQFINPKDVQMNKTKYEDIKKTNALAIMNNTIRREHDNYKHIFCNLEYLNIKFTEYRKNAFKSPSFYNMAIDEMFLKPSEIGTFEQDSISQCKYVNVDVKDRYFRFQAVDSCLLVLEYAKTWPFFTSLSLNDQKIVIRHSCANIAMLDNSYFSFVNLHDNIILPDGHAPLTIYKPPRPIDIIISTQLIDVIRRIKPTWEEYSILKLLLLCNGNFEISSEGLKVLEKLKVLFSNALLHFNQIRLGTHFGAVRQTELLSVFGATLNSGDVCKKYFLLESIMLKKNGKIMLPLLKLGMDLPDNQTDLNYKHIY</sequence>
<organism evidence="1 2">
    <name type="scientific">Rhabditophanes sp. KR3021</name>
    <dbReference type="NCBI Taxonomy" id="114890"/>
    <lineage>
        <taxon>Eukaryota</taxon>
        <taxon>Metazoa</taxon>
        <taxon>Ecdysozoa</taxon>
        <taxon>Nematoda</taxon>
        <taxon>Chromadorea</taxon>
        <taxon>Rhabditida</taxon>
        <taxon>Tylenchina</taxon>
        <taxon>Panagrolaimomorpha</taxon>
        <taxon>Strongyloidoidea</taxon>
        <taxon>Alloionematidae</taxon>
        <taxon>Rhabditophanes</taxon>
    </lineage>
</organism>